<dbReference type="InterPro" id="IPR013766">
    <property type="entry name" value="Thioredoxin_domain"/>
</dbReference>
<dbReference type="EMBL" id="RKHQ01000001">
    <property type="protein sequence ID" value="ROR96338.1"/>
    <property type="molecule type" value="Genomic_DNA"/>
</dbReference>
<evidence type="ECO:0000313" key="2">
    <source>
        <dbReference type="EMBL" id="ROR96338.1"/>
    </source>
</evidence>
<dbReference type="InterPro" id="IPR036249">
    <property type="entry name" value="Thioredoxin-like_sf"/>
</dbReference>
<reference evidence="2 3" key="1">
    <citation type="submission" date="2018-11" db="EMBL/GenBank/DDBJ databases">
        <title>Sequencing the genomes of 1000 actinobacteria strains.</title>
        <authorList>
            <person name="Klenk H.-P."/>
        </authorList>
    </citation>
    <scope>NUCLEOTIDE SEQUENCE [LARGE SCALE GENOMIC DNA]</scope>
    <source>
        <strain evidence="2 3">DSM 13521</strain>
    </source>
</reference>
<dbReference type="AlphaFoldDB" id="A0A3N2D9M2"/>
<protein>
    <submittedName>
        <fullName evidence="2">Thioredoxin</fullName>
    </submittedName>
</protein>
<comment type="caution">
    <text evidence="2">The sequence shown here is derived from an EMBL/GenBank/DDBJ whole genome shotgun (WGS) entry which is preliminary data.</text>
</comment>
<proteinExistence type="predicted"/>
<dbReference type="CDD" id="cd02947">
    <property type="entry name" value="TRX_family"/>
    <property type="match status" value="1"/>
</dbReference>
<dbReference type="Pfam" id="PF00085">
    <property type="entry name" value="Thioredoxin"/>
    <property type="match status" value="1"/>
</dbReference>
<dbReference type="Gene3D" id="3.40.30.10">
    <property type="entry name" value="Glutaredoxin"/>
    <property type="match status" value="1"/>
</dbReference>
<name>A0A3N2D9M2_9MICO</name>
<evidence type="ECO:0000259" key="1">
    <source>
        <dbReference type="Pfam" id="PF00085"/>
    </source>
</evidence>
<keyword evidence="3" id="KW-1185">Reference proteome</keyword>
<gene>
    <name evidence="2" type="ORF">EDD28_0921</name>
</gene>
<feature type="domain" description="Thioredoxin" evidence="1">
    <location>
        <begin position="52"/>
        <end position="127"/>
    </location>
</feature>
<sequence>MLGVATLASLLALATVVGLLLRRRDGRRRAVGTGADAPGLGELVPGHELGADPVVVQLSAAVCAPCRATARVWESVAAAGQHVELDVEENLAIVARLHVWRTPTSFVFAPDGSLVARIDGVPTRQQAREALSSAAPG</sequence>
<dbReference type="Proteomes" id="UP000275356">
    <property type="component" value="Unassembled WGS sequence"/>
</dbReference>
<evidence type="ECO:0000313" key="3">
    <source>
        <dbReference type="Proteomes" id="UP000275356"/>
    </source>
</evidence>
<dbReference type="SUPFAM" id="SSF52833">
    <property type="entry name" value="Thioredoxin-like"/>
    <property type="match status" value="1"/>
</dbReference>
<accession>A0A3N2D9M2</accession>
<organism evidence="2 3">
    <name type="scientific">Salana multivorans</name>
    <dbReference type="NCBI Taxonomy" id="120377"/>
    <lineage>
        <taxon>Bacteria</taxon>
        <taxon>Bacillati</taxon>
        <taxon>Actinomycetota</taxon>
        <taxon>Actinomycetes</taxon>
        <taxon>Micrococcales</taxon>
        <taxon>Beutenbergiaceae</taxon>
        <taxon>Salana</taxon>
    </lineage>
</organism>